<organism evidence="7 8">
    <name type="scientific">Alkalicoccus saliphilus</name>
    <dbReference type="NCBI Taxonomy" id="200989"/>
    <lineage>
        <taxon>Bacteria</taxon>
        <taxon>Bacillati</taxon>
        <taxon>Bacillota</taxon>
        <taxon>Bacilli</taxon>
        <taxon>Bacillales</taxon>
        <taxon>Bacillaceae</taxon>
        <taxon>Alkalicoccus</taxon>
    </lineage>
</organism>
<accession>A0A2T4U218</accession>
<keyword evidence="4" id="KW-0804">Transcription</keyword>
<dbReference type="RefSeq" id="WP_107586319.1">
    <property type="nucleotide sequence ID" value="NZ_PZJJ01000051.1"/>
</dbReference>
<dbReference type="EMBL" id="PZJJ01000051">
    <property type="protein sequence ID" value="PTL37443.1"/>
    <property type="molecule type" value="Genomic_DNA"/>
</dbReference>
<evidence type="ECO:0000256" key="1">
    <source>
        <dbReference type="ARBA" id="ARBA00023015"/>
    </source>
</evidence>
<dbReference type="GO" id="GO:0005829">
    <property type="term" value="C:cytosol"/>
    <property type="evidence" value="ECO:0007669"/>
    <property type="project" value="TreeGrafter"/>
</dbReference>
<dbReference type="InterPro" id="IPR012318">
    <property type="entry name" value="HTH_CRP"/>
</dbReference>
<dbReference type="SMART" id="SM00100">
    <property type="entry name" value="cNMP"/>
    <property type="match status" value="1"/>
</dbReference>
<dbReference type="SUPFAM" id="SSF51206">
    <property type="entry name" value="cAMP-binding domain-like"/>
    <property type="match status" value="1"/>
</dbReference>
<dbReference type="CDD" id="cd00038">
    <property type="entry name" value="CAP_ED"/>
    <property type="match status" value="1"/>
</dbReference>
<dbReference type="InterPro" id="IPR036390">
    <property type="entry name" value="WH_DNA-bd_sf"/>
</dbReference>
<dbReference type="PANTHER" id="PTHR24567:SF28">
    <property type="entry name" value="LISTERIOLYSIN REGULATORY PROTEIN"/>
    <property type="match status" value="1"/>
</dbReference>
<gene>
    <name evidence="7" type="ORF">C6Y45_16475</name>
</gene>
<evidence type="ECO:0000313" key="7">
    <source>
        <dbReference type="EMBL" id="PTL37443.1"/>
    </source>
</evidence>
<dbReference type="SMART" id="SM00419">
    <property type="entry name" value="HTH_CRP"/>
    <property type="match status" value="1"/>
</dbReference>
<dbReference type="PANTHER" id="PTHR24567">
    <property type="entry name" value="CRP FAMILY TRANSCRIPTIONAL REGULATORY PROTEIN"/>
    <property type="match status" value="1"/>
</dbReference>
<feature type="domain" description="Cyclic nucleotide-binding" evidence="5">
    <location>
        <begin position="23"/>
        <end position="143"/>
    </location>
</feature>
<dbReference type="InterPro" id="IPR036388">
    <property type="entry name" value="WH-like_DNA-bd_sf"/>
</dbReference>
<dbReference type="Pfam" id="PF13545">
    <property type="entry name" value="HTH_Crp_2"/>
    <property type="match status" value="1"/>
</dbReference>
<evidence type="ECO:0000256" key="3">
    <source>
        <dbReference type="ARBA" id="ARBA00023159"/>
    </source>
</evidence>
<feature type="domain" description="HTH crp-type" evidence="6">
    <location>
        <begin position="157"/>
        <end position="226"/>
    </location>
</feature>
<dbReference type="Proteomes" id="UP000240509">
    <property type="component" value="Unassembled WGS sequence"/>
</dbReference>
<dbReference type="PROSITE" id="PS51063">
    <property type="entry name" value="HTH_CRP_2"/>
    <property type="match status" value="1"/>
</dbReference>
<dbReference type="InterPro" id="IPR050397">
    <property type="entry name" value="Env_Response_Regulators"/>
</dbReference>
<keyword evidence="3" id="KW-0010">Activator</keyword>
<evidence type="ECO:0000313" key="8">
    <source>
        <dbReference type="Proteomes" id="UP000240509"/>
    </source>
</evidence>
<dbReference type="PRINTS" id="PR00034">
    <property type="entry name" value="HTHCRP"/>
</dbReference>
<dbReference type="Pfam" id="PF00027">
    <property type="entry name" value="cNMP_binding"/>
    <property type="match status" value="1"/>
</dbReference>
<dbReference type="InterPro" id="IPR018490">
    <property type="entry name" value="cNMP-bd_dom_sf"/>
</dbReference>
<evidence type="ECO:0000259" key="5">
    <source>
        <dbReference type="PROSITE" id="PS50042"/>
    </source>
</evidence>
<dbReference type="Gene3D" id="1.10.10.10">
    <property type="entry name" value="Winged helix-like DNA-binding domain superfamily/Winged helix DNA-binding domain"/>
    <property type="match status" value="1"/>
</dbReference>
<keyword evidence="8" id="KW-1185">Reference proteome</keyword>
<sequence>MSSNDHLCGCHGSMQSCVSIVPIFNHLQPPQMETIMKAVRTRTFKKGESIYRAGDFSDTLYIVHKGKIKTYRLAESGKEYLVSVLHPGDFSGEYALFSESIHESYAETLEPSEICTIQRKDLQGILEKYPEVALKILGEFSRKLEQSEKQTAYFATERVESRIALYLADLQRQQGERLVKLPMSRKDLAAHLGTTPETVSRKLADLESGGYIRQHSPKKLEILDLDGLLA</sequence>
<proteinExistence type="predicted"/>
<dbReference type="PROSITE" id="PS50042">
    <property type="entry name" value="CNMP_BINDING_3"/>
    <property type="match status" value="1"/>
</dbReference>
<evidence type="ECO:0000256" key="2">
    <source>
        <dbReference type="ARBA" id="ARBA00023125"/>
    </source>
</evidence>
<dbReference type="GO" id="GO:0003677">
    <property type="term" value="F:DNA binding"/>
    <property type="evidence" value="ECO:0007669"/>
    <property type="project" value="UniProtKB-KW"/>
</dbReference>
<keyword evidence="2" id="KW-0238">DNA-binding</keyword>
<evidence type="ECO:0000259" key="6">
    <source>
        <dbReference type="PROSITE" id="PS51063"/>
    </source>
</evidence>
<evidence type="ECO:0000256" key="4">
    <source>
        <dbReference type="ARBA" id="ARBA00023163"/>
    </source>
</evidence>
<dbReference type="SUPFAM" id="SSF46785">
    <property type="entry name" value="Winged helix' DNA-binding domain"/>
    <property type="match status" value="1"/>
</dbReference>
<name>A0A2T4U218_9BACI</name>
<dbReference type="OrthoDB" id="9798104at2"/>
<dbReference type="InterPro" id="IPR014710">
    <property type="entry name" value="RmlC-like_jellyroll"/>
</dbReference>
<comment type="caution">
    <text evidence="7">The sequence shown here is derived from an EMBL/GenBank/DDBJ whole genome shotgun (WGS) entry which is preliminary data.</text>
</comment>
<dbReference type="InterPro" id="IPR000595">
    <property type="entry name" value="cNMP-bd_dom"/>
</dbReference>
<dbReference type="AlphaFoldDB" id="A0A2T4U218"/>
<dbReference type="GO" id="GO:0003700">
    <property type="term" value="F:DNA-binding transcription factor activity"/>
    <property type="evidence" value="ECO:0007669"/>
    <property type="project" value="TreeGrafter"/>
</dbReference>
<dbReference type="CDD" id="cd00092">
    <property type="entry name" value="HTH_CRP"/>
    <property type="match status" value="1"/>
</dbReference>
<protein>
    <submittedName>
        <fullName evidence="7">Crp/Fnr family transcriptional regulator</fullName>
    </submittedName>
</protein>
<dbReference type="Gene3D" id="2.60.120.10">
    <property type="entry name" value="Jelly Rolls"/>
    <property type="match status" value="1"/>
</dbReference>
<reference evidence="7 8" key="1">
    <citation type="submission" date="2018-03" db="EMBL/GenBank/DDBJ databases">
        <title>Alkalicoccus saliphilus sp. nov., isolated from a mineral pool.</title>
        <authorList>
            <person name="Zhao B."/>
        </authorList>
    </citation>
    <scope>NUCLEOTIDE SEQUENCE [LARGE SCALE GENOMIC DNA]</scope>
    <source>
        <strain evidence="7 8">6AG</strain>
    </source>
</reference>
<keyword evidence="1" id="KW-0805">Transcription regulation</keyword>